<gene>
    <name evidence="2" type="ORF">PLEPLA_LOCUS24111</name>
</gene>
<evidence type="ECO:0000313" key="3">
    <source>
        <dbReference type="Proteomes" id="UP001153269"/>
    </source>
</evidence>
<organism evidence="2 3">
    <name type="scientific">Pleuronectes platessa</name>
    <name type="common">European plaice</name>
    <dbReference type="NCBI Taxonomy" id="8262"/>
    <lineage>
        <taxon>Eukaryota</taxon>
        <taxon>Metazoa</taxon>
        <taxon>Chordata</taxon>
        <taxon>Craniata</taxon>
        <taxon>Vertebrata</taxon>
        <taxon>Euteleostomi</taxon>
        <taxon>Actinopterygii</taxon>
        <taxon>Neopterygii</taxon>
        <taxon>Teleostei</taxon>
        <taxon>Neoteleostei</taxon>
        <taxon>Acanthomorphata</taxon>
        <taxon>Carangaria</taxon>
        <taxon>Pleuronectiformes</taxon>
        <taxon>Pleuronectoidei</taxon>
        <taxon>Pleuronectidae</taxon>
        <taxon>Pleuronectes</taxon>
    </lineage>
</organism>
<sequence>MINDENETYPADVGDPEPVCEVSGNITSLAVSRPGTAGDQPTTEQPAARCRCRRRRPASWALIAMRLTPPSLHFTVNQAAAANRKQTPTGPPEGSRRHGSSNPISPNEPELRRGLWHVTYPDRRLCFSARSPLLPGWAATCNTAALLLGQISASHPAHRLISASRGVGGYAM</sequence>
<keyword evidence="3" id="KW-1185">Reference proteome</keyword>
<dbReference type="EMBL" id="CADEAL010001854">
    <property type="protein sequence ID" value="CAB1436096.1"/>
    <property type="molecule type" value="Genomic_DNA"/>
</dbReference>
<name>A0A9N7US56_PLEPL</name>
<comment type="caution">
    <text evidence="2">The sequence shown here is derived from an EMBL/GenBank/DDBJ whole genome shotgun (WGS) entry which is preliminary data.</text>
</comment>
<evidence type="ECO:0000256" key="1">
    <source>
        <dbReference type="SAM" id="MobiDB-lite"/>
    </source>
</evidence>
<feature type="region of interest" description="Disordered" evidence="1">
    <location>
        <begin position="74"/>
        <end position="110"/>
    </location>
</feature>
<reference evidence="2" key="1">
    <citation type="submission" date="2020-03" db="EMBL/GenBank/DDBJ databases">
        <authorList>
            <person name="Weist P."/>
        </authorList>
    </citation>
    <scope>NUCLEOTIDE SEQUENCE</scope>
</reference>
<feature type="compositionally biased region" description="Polar residues" evidence="1">
    <location>
        <begin position="74"/>
        <end position="88"/>
    </location>
</feature>
<evidence type="ECO:0000313" key="2">
    <source>
        <dbReference type="EMBL" id="CAB1436096.1"/>
    </source>
</evidence>
<accession>A0A9N7US56</accession>
<proteinExistence type="predicted"/>
<protein>
    <submittedName>
        <fullName evidence="2">Uncharacterized protein</fullName>
    </submittedName>
</protein>
<dbReference type="Proteomes" id="UP001153269">
    <property type="component" value="Unassembled WGS sequence"/>
</dbReference>
<dbReference type="AlphaFoldDB" id="A0A9N7US56"/>